<reference evidence="2" key="1">
    <citation type="submission" date="2022-05" db="EMBL/GenBank/DDBJ databases">
        <title>A multi-omics perspective on studying reproductive biology in Daphnia sinensis.</title>
        <authorList>
            <person name="Jia J."/>
        </authorList>
    </citation>
    <scope>NUCLEOTIDE SEQUENCE</scope>
    <source>
        <strain evidence="2">WSL</strain>
    </source>
</reference>
<organism evidence="2 3">
    <name type="scientific">Daphnia sinensis</name>
    <dbReference type="NCBI Taxonomy" id="1820382"/>
    <lineage>
        <taxon>Eukaryota</taxon>
        <taxon>Metazoa</taxon>
        <taxon>Ecdysozoa</taxon>
        <taxon>Arthropoda</taxon>
        <taxon>Crustacea</taxon>
        <taxon>Branchiopoda</taxon>
        <taxon>Diplostraca</taxon>
        <taxon>Cladocera</taxon>
        <taxon>Anomopoda</taxon>
        <taxon>Daphniidae</taxon>
        <taxon>Daphnia</taxon>
        <taxon>Daphnia similis group</taxon>
    </lineage>
</organism>
<dbReference type="InterPro" id="IPR039396">
    <property type="entry name" value="Deltex_C"/>
</dbReference>
<evidence type="ECO:0000259" key="1">
    <source>
        <dbReference type="Pfam" id="PF18102"/>
    </source>
</evidence>
<accession>A0AAD5KTY2</accession>
<dbReference type="AlphaFoldDB" id="A0AAD5KTY2"/>
<protein>
    <recommendedName>
        <fullName evidence="1">Deltex C-terminal domain-containing protein</fullName>
    </recommendedName>
</protein>
<name>A0AAD5KTY2_9CRUS</name>
<dbReference type="EMBL" id="WJBH02000290">
    <property type="protein sequence ID" value="KAI9549668.1"/>
    <property type="molecule type" value="Genomic_DNA"/>
</dbReference>
<feature type="domain" description="Deltex C-terminal" evidence="1">
    <location>
        <begin position="52"/>
        <end position="164"/>
    </location>
</feature>
<dbReference type="Pfam" id="PF18102">
    <property type="entry name" value="DTC"/>
    <property type="match status" value="1"/>
</dbReference>
<proteinExistence type="predicted"/>
<keyword evidence="3" id="KW-1185">Reference proteome</keyword>
<dbReference type="Proteomes" id="UP000820818">
    <property type="component" value="Unassembled WGS sequence"/>
</dbReference>
<evidence type="ECO:0000313" key="3">
    <source>
        <dbReference type="Proteomes" id="UP000820818"/>
    </source>
</evidence>
<dbReference type="Gene3D" id="3.30.390.130">
    <property type="match status" value="1"/>
</dbReference>
<dbReference type="InterPro" id="IPR039399">
    <property type="entry name" value="Deltex_C_sf"/>
</dbReference>
<evidence type="ECO:0000313" key="2">
    <source>
        <dbReference type="EMBL" id="KAI9549668.1"/>
    </source>
</evidence>
<sequence length="180" mass="20469">MTKLCPVVKSDPSDVDDGRRQALAPIYSRNPTDTLFFWPHDAKDTKCTRVHAPDGLMRITYEPVDLLGHPNCGTFVVRYYFSAGIEPLTGLAYEGVTHVTYFPGTAFFRSYMPKLRDAFSAGRLFRVEDGRMEMCGVPHKHAKTGVLGFPDSDFPSRFERELTRVTIMDLGWGHWECRDD</sequence>
<comment type="caution">
    <text evidence="2">The sequence shown here is derived from an EMBL/GenBank/DDBJ whole genome shotgun (WGS) entry which is preliminary data.</text>
</comment>
<gene>
    <name evidence="2" type="ORF">GHT06_003854</name>
</gene>